<dbReference type="GO" id="GO:0016192">
    <property type="term" value="P:vesicle-mediated transport"/>
    <property type="evidence" value="ECO:0007669"/>
    <property type="project" value="InterPro"/>
</dbReference>
<keyword evidence="4 11" id="KW-0813">Transport</keyword>
<evidence type="ECO:0000256" key="11">
    <source>
        <dbReference type="PIRNR" id="PIRNR037096"/>
    </source>
</evidence>
<dbReference type="EMBL" id="MDYQ01000019">
    <property type="protein sequence ID" value="PRP87640.1"/>
    <property type="molecule type" value="Genomic_DNA"/>
</dbReference>
<keyword evidence="8 11" id="KW-0472">Membrane</keyword>
<accession>A0A2P6NUP3</accession>
<dbReference type="FunCoup" id="A0A2P6NUP3">
    <property type="interactions" value="293"/>
</dbReference>
<evidence type="ECO:0000256" key="10">
    <source>
        <dbReference type="ARBA" id="ARBA00023570"/>
    </source>
</evidence>
<feature type="domain" description="AP-3 complex subunit beta C-terminal" evidence="13">
    <location>
        <begin position="793"/>
        <end position="912"/>
    </location>
</feature>
<gene>
    <name evidence="14" type="ORF">PROFUN_04667</name>
</gene>
<dbReference type="InParanoid" id="A0A2P6NUP3"/>
<evidence type="ECO:0000256" key="1">
    <source>
        <dbReference type="ARBA" id="ARBA00004145"/>
    </source>
</evidence>
<evidence type="ECO:0000313" key="14">
    <source>
        <dbReference type="EMBL" id="PRP87640.1"/>
    </source>
</evidence>
<feature type="compositionally biased region" description="Basic and acidic residues" evidence="12">
    <location>
        <begin position="253"/>
        <end position="266"/>
    </location>
</feature>
<dbReference type="InterPro" id="IPR026739">
    <property type="entry name" value="AP_beta"/>
</dbReference>
<feature type="region of interest" description="Disordered" evidence="12">
    <location>
        <begin position="253"/>
        <end position="293"/>
    </location>
</feature>
<dbReference type="InterPro" id="IPR029390">
    <property type="entry name" value="AP3B_C"/>
</dbReference>
<evidence type="ECO:0000256" key="8">
    <source>
        <dbReference type="ARBA" id="ARBA00023136"/>
    </source>
</evidence>
<dbReference type="InterPro" id="IPR016024">
    <property type="entry name" value="ARM-type_fold"/>
</dbReference>
<protein>
    <recommendedName>
        <fullName evidence="11">AP-3 complex subunit beta</fullName>
    </recommendedName>
</protein>
<evidence type="ECO:0000256" key="7">
    <source>
        <dbReference type="ARBA" id="ARBA00023034"/>
    </source>
</evidence>
<feature type="region of interest" description="Disordered" evidence="12">
    <location>
        <begin position="640"/>
        <end position="659"/>
    </location>
</feature>
<dbReference type="Pfam" id="PF01602">
    <property type="entry name" value="Adaptin_N"/>
    <property type="match status" value="1"/>
</dbReference>
<reference evidence="14 15" key="1">
    <citation type="journal article" date="2018" name="Genome Biol. Evol.">
        <title>Multiple Roots of Fruiting Body Formation in Amoebozoa.</title>
        <authorList>
            <person name="Hillmann F."/>
            <person name="Forbes G."/>
            <person name="Novohradska S."/>
            <person name="Ferling I."/>
            <person name="Riege K."/>
            <person name="Groth M."/>
            <person name="Westermann M."/>
            <person name="Marz M."/>
            <person name="Spaller T."/>
            <person name="Winckler T."/>
            <person name="Schaap P."/>
            <person name="Glockner G."/>
        </authorList>
    </citation>
    <scope>NUCLEOTIDE SEQUENCE [LARGE SCALE GENOMIC DNA]</scope>
    <source>
        <strain evidence="14 15">Jena</strain>
    </source>
</reference>
<dbReference type="AlphaFoldDB" id="A0A2P6NUP3"/>
<dbReference type="Proteomes" id="UP000241769">
    <property type="component" value="Unassembled WGS sequence"/>
</dbReference>
<dbReference type="GO" id="GO:0030123">
    <property type="term" value="C:AP-3 adaptor complex"/>
    <property type="evidence" value="ECO:0007669"/>
    <property type="project" value="UniProtKB-UniRule"/>
</dbReference>
<dbReference type="InterPro" id="IPR011989">
    <property type="entry name" value="ARM-like"/>
</dbReference>
<evidence type="ECO:0000259" key="13">
    <source>
        <dbReference type="SMART" id="SM01355"/>
    </source>
</evidence>
<name>A0A2P6NUP3_9EUKA</name>
<evidence type="ECO:0000256" key="6">
    <source>
        <dbReference type="ARBA" id="ARBA00022927"/>
    </source>
</evidence>
<keyword evidence="5" id="KW-0597">Phosphoprotein</keyword>
<dbReference type="STRING" id="1890364.A0A2P6NUP3"/>
<feature type="region of interest" description="Disordered" evidence="12">
    <location>
        <begin position="600"/>
        <end position="623"/>
    </location>
</feature>
<evidence type="ECO:0000256" key="12">
    <source>
        <dbReference type="SAM" id="MobiDB-lite"/>
    </source>
</evidence>
<dbReference type="InterPro" id="IPR056314">
    <property type="entry name" value="AP3B1/2_C"/>
</dbReference>
<organism evidence="14 15">
    <name type="scientific">Planoprotostelium fungivorum</name>
    <dbReference type="NCBI Taxonomy" id="1890364"/>
    <lineage>
        <taxon>Eukaryota</taxon>
        <taxon>Amoebozoa</taxon>
        <taxon>Evosea</taxon>
        <taxon>Variosea</taxon>
        <taxon>Cavosteliida</taxon>
        <taxon>Cavosteliaceae</taxon>
        <taxon>Planoprotostelium</taxon>
    </lineage>
</organism>
<feature type="compositionally biased region" description="Acidic residues" evidence="12">
    <location>
        <begin position="281"/>
        <end position="293"/>
    </location>
</feature>
<evidence type="ECO:0000313" key="15">
    <source>
        <dbReference type="Proteomes" id="UP000241769"/>
    </source>
</evidence>
<comment type="caution">
    <text evidence="14">The sequence shown here is derived from an EMBL/GenBank/DDBJ whole genome shotgun (WGS) entry which is preliminary data.</text>
</comment>
<dbReference type="Gene3D" id="1.25.10.10">
    <property type="entry name" value="Leucine-rich Repeat Variant"/>
    <property type="match status" value="1"/>
</dbReference>
<comment type="similarity">
    <text evidence="3 11">Belongs to the adaptor complexes large subunit family.</text>
</comment>
<dbReference type="InterPro" id="IPR002553">
    <property type="entry name" value="Clathrin/coatomer_adapt-like_N"/>
</dbReference>
<dbReference type="GO" id="GO:0030665">
    <property type="term" value="C:clathrin-coated vesicle membrane"/>
    <property type="evidence" value="ECO:0007669"/>
    <property type="project" value="UniProtKB-SubCell"/>
</dbReference>
<proteinExistence type="inferred from homology"/>
<dbReference type="PANTHER" id="PTHR11134">
    <property type="entry name" value="ADAPTOR COMPLEX SUBUNIT BETA FAMILY MEMBER"/>
    <property type="match status" value="1"/>
</dbReference>
<feature type="compositionally biased region" description="Acidic residues" evidence="12">
    <location>
        <begin position="691"/>
        <end position="723"/>
    </location>
</feature>
<dbReference type="OrthoDB" id="302453at2759"/>
<keyword evidence="6 11" id="KW-0653">Protein transport</keyword>
<sequence>MQGKLEQFESFVNKVKNNVNMNNLGLDNSKFFDVNAKIEDIKNGLESSSDKEKMDSMKRSIAMMSKGRDVSTLFPSVVKNVISKNVELKKLVYMYLVHYAEQEQDSALLAINTFQKDLSNQSQYIRASALKVLSSIRVKIIVQIIIMAIQKGIKDSSAYVRKTAAHAIPKVCSMDPDHKDELVECIKSLLADRATLVLGSAIAAWSEVCPDRIDLIHPHYRKLCHMLADVDEWGQISILNLLTRYSREQFADPNKKKVKEGGEKKVKEKKPKKPNSKWLDSSDDESESDDDEYGQPLDADLRLLLDRALPLLKSRNCGVVMAVSALYYYCAPSAEIPKVIKSLVRISKGTREVEYIVLTNIDSMASNKPHLFEPHLTEFFVRPSDSSFIRNIKLNIISSVASSDNISKILKELKTYVSVEDKQVVAGTIQAIGRCAITVPDVADRCLGGLTAMLTHRSETVVAESVVVIRKLLQAMMANETEETVSTVVEVLTTLSRLVDTVTSPQARASIVWVIGEYSDRVPRLAPDVLRKLAKSFASEDAEVKLQTLNLGAKLQLVNPEQTSKIFEYVLSLARYDASYDVRDRCRVLRHVMSTEVSGPLQSKSQKLVHSKKPVPQQVNPNEGRQRFMLGSLSHVMNHTVQGYDPIPDFPEDIPDPSVRDEQIAPAKQNEPDFWEESESDGSGSEGTESGTEEDDFYSDEEEEEEEESEEESQSEEESDDEPAPPPRRATKTSVAPVKKVIATPTKNSPKTEKKEEKKEGKKKEQSIDDLFSELEGEEELIAKGFKPAGETKEKDVMDDFFGDISVPATTGNNTSFGLFSTSQPRHTLLKSHLGGGLKIEYSYSRSPSMYGATVKTLELFFENAGTKELKNIKLVNAPATNEIIPFADIDGLSPSQTQESTMSLKFTSVTETVKFGISTNQGEFNITLTPSVGDLVRGYSLSRSDYDSAKKRLTGMHEATDSIQLEDTQASLDSLVQNVLTFAYLNTVEADVEGGNFKFSGRTVIEDKDLIVDVTVDPSDGSGDIFVHSEATVLNTLLLKGIKAALKQ</sequence>
<comment type="subcellular location">
    <subcellularLocation>
        <location evidence="1">Cytoplasmic vesicle</location>
        <location evidence="1">Clathrin-coated vesicle membrane</location>
        <topology evidence="1">Peripheral membrane protein</topology>
        <orientation evidence="1">Cytoplasmic side</orientation>
    </subcellularLocation>
    <subcellularLocation>
        <location evidence="2">Golgi apparatus</location>
    </subcellularLocation>
</comment>
<dbReference type="SUPFAM" id="SSF48371">
    <property type="entry name" value="ARM repeat"/>
    <property type="match status" value="1"/>
</dbReference>
<evidence type="ECO:0000256" key="4">
    <source>
        <dbReference type="ARBA" id="ARBA00022448"/>
    </source>
</evidence>
<dbReference type="GO" id="GO:0006886">
    <property type="term" value="P:intracellular protein transport"/>
    <property type="evidence" value="ECO:0007669"/>
    <property type="project" value="InterPro"/>
</dbReference>
<evidence type="ECO:0000256" key="2">
    <source>
        <dbReference type="ARBA" id="ARBA00004555"/>
    </source>
</evidence>
<dbReference type="SMART" id="SM01355">
    <property type="entry name" value="AP3B1_C"/>
    <property type="match status" value="1"/>
</dbReference>
<feature type="compositionally biased region" description="Low complexity" evidence="12">
    <location>
        <begin position="681"/>
        <end position="690"/>
    </location>
</feature>
<evidence type="ECO:0000256" key="5">
    <source>
        <dbReference type="ARBA" id="ARBA00022553"/>
    </source>
</evidence>
<feature type="compositionally biased region" description="Basic and acidic residues" evidence="12">
    <location>
        <begin position="750"/>
        <end position="767"/>
    </location>
</feature>
<keyword evidence="9" id="KW-0968">Cytoplasmic vesicle</keyword>
<dbReference type="Pfam" id="PF14796">
    <property type="entry name" value="AP3B1_C"/>
    <property type="match status" value="1"/>
</dbReference>
<keyword evidence="15" id="KW-1185">Reference proteome</keyword>
<evidence type="ECO:0000256" key="3">
    <source>
        <dbReference type="ARBA" id="ARBA00006613"/>
    </source>
</evidence>
<dbReference type="GO" id="GO:0005794">
    <property type="term" value="C:Golgi apparatus"/>
    <property type="evidence" value="ECO:0007669"/>
    <property type="project" value="UniProtKB-SubCell"/>
</dbReference>
<evidence type="ECO:0000256" key="9">
    <source>
        <dbReference type="ARBA" id="ARBA00023329"/>
    </source>
</evidence>
<dbReference type="Pfam" id="PF24080">
    <property type="entry name" value="AP3B1_C_2"/>
    <property type="match status" value="1"/>
</dbReference>
<comment type="function">
    <text evidence="10">Subunit of non-clathrin- and clathrin-associated adaptor protein complex 3 (AP-3) that plays a role in protein sorting in the late-Golgi/trans-Golgi network (TGN) and/or endosomes. The AP complexes mediate both the recruitment of clathrin to membranes and the recognition of sorting signals within the cytosolic tails of transmembrane cargo molecules. AP-3 appears to be involved in the sorting of a subset of transmembrane proteins targeted to lysosomes and lysosome-related organelles. In concert with the BLOC-1 complex, AP-3 is required to target cargos into vesicles assembled at cell bodies for delivery into neurites and nerve terminals.</text>
</comment>
<dbReference type="InterPro" id="IPR026740">
    <property type="entry name" value="AP3_beta"/>
</dbReference>
<keyword evidence="7" id="KW-0333">Golgi apparatus</keyword>
<feature type="region of interest" description="Disordered" evidence="12">
    <location>
        <begin position="666"/>
        <end position="767"/>
    </location>
</feature>
<dbReference type="PIRSF" id="PIRSF037096">
    <property type="entry name" value="AP3_complex_beta"/>
    <property type="match status" value="1"/>
</dbReference>